<evidence type="ECO:0000313" key="3">
    <source>
        <dbReference type="Proteomes" id="UP001620626"/>
    </source>
</evidence>
<evidence type="ECO:0000313" key="2">
    <source>
        <dbReference type="EMBL" id="KAL3108231.1"/>
    </source>
</evidence>
<proteinExistence type="predicted"/>
<dbReference type="EMBL" id="JBICBT010000593">
    <property type="protein sequence ID" value="KAL3108231.1"/>
    <property type="molecule type" value="Genomic_DNA"/>
</dbReference>
<organism evidence="2 3">
    <name type="scientific">Heterodera trifolii</name>
    <dbReference type="NCBI Taxonomy" id="157864"/>
    <lineage>
        <taxon>Eukaryota</taxon>
        <taxon>Metazoa</taxon>
        <taxon>Ecdysozoa</taxon>
        <taxon>Nematoda</taxon>
        <taxon>Chromadorea</taxon>
        <taxon>Rhabditida</taxon>
        <taxon>Tylenchina</taxon>
        <taxon>Tylenchomorpha</taxon>
        <taxon>Tylenchoidea</taxon>
        <taxon>Heteroderidae</taxon>
        <taxon>Heteroderinae</taxon>
        <taxon>Heterodera</taxon>
    </lineage>
</organism>
<feature type="region of interest" description="Disordered" evidence="1">
    <location>
        <begin position="55"/>
        <end position="106"/>
    </location>
</feature>
<reference evidence="2 3" key="1">
    <citation type="submission" date="2024-10" db="EMBL/GenBank/DDBJ databases">
        <authorList>
            <person name="Kim D."/>
        </authorList>
    </citation>
    <scope>NUCLEOTIDE SEQUENCE [LARGE SCALE GENOMIC DNA]</scope>
    <source>
        <strain evidence="2">BH-2024</strain>
    </source>
</reference>
<dbReference type="Proteomes" id="UP001620626">
    <property type="component" value="Unassembled WGS sequence"/>
</dbReference>
<feature type="compositionally biased region" description="Basic and acidic residues" evidence="1">
    <location>
        <begin position="75"/>
        <end position="88"/>
    </location>
</feature>
<name>A0ABD2KZ95_9BILA</name>
<evidence type="ECO:0000256" key="1">
    <source>
        <dbReference type="SAM" id="MobiDB-lite"/>
    </source>
</evidence>
<accession>A0ABD2KZ95</accession>
<gene>
    <name evidence="2" type="ORF">niasHT_018639</name>
</gene>
<dbReference type="AlphaFoldDB" id="A0ABD2KZ95"/>
<sequence>MMMMMIGGGEEVLKVRSGGGVIEKCEKFAPAGTAGAGGKGVSALLPPRFCARYAGEKRDRRGKQRGGEVRGGGMKRTEEARLKEDTDNTRGTVQRGASGADEIPPPQIVVRHFAVFVLEDTTPQDE</sequence>
<keyword evidence="3" id="KW-1185">Reference proteome</keyword>
<protein>
    <submittedName>
        <fullName evidence="2">Uncharacterized protein</fullName>
    </submittedName>
</protein>
<comment type="caution">
    <text evidence="2">The sequence shown here is derived from an EMBL/GenBank/DDBJ whole genome shotgun (WGS) entry which is preliminary data.</text>
</comment>